<dbReference type="EnsemblMetazoa" id="ASIC003630-RA">
    <property type="protein sequence ID" value="ASIC003630-PA"/>
    <property type="gene ID" value="ASIC003630"/>
</dbReference>
<keyword evidence="4" id="KW-1185">Reference proteome</keyword>
<name>A0A084VET5_ANOSI</name>
<evidence type="ECO:0000313" key="4">
    <source>
        <dbReference type="Proteomes" id="UP000030765"/>
    </source>
</evidence>
<evidence type="ECO:0000256" key="1">
    <source>
        <dbReference type="SAM" id="MobiDB-lite"/>
    </source>
</evidence>
<dbReference type="VEuPathDB" id="VectorBase:ASIC003630"/>
<feature type="region of interest" description="Disordered" evidence="1">
    <location>
        <begin position="65"/>
        <end position="85"/>
    </location>
</feature>
<evidence type="ECO:0000313" key="2">
    <source>
        <dbReference type="EMBL" id="KFB36479.1"/>
    </source>
</evidence>
<protein>
    <submittedName>
        <fullName evidence="2 3">Dper\GL18630-PA-like protein</fullName>
    </submittedName>
</protein>
<organism evidence="2">
    <name type="scientific">Anopheles sinensis</name>
    <name type="common">Mosquito</name>
    <dbReference type="NCBI Taxonomy" id="74873"/>
    <lineage>
        <taxon>Eukaryota</taxon>
        <taxon>Metazoa</taxon>
        <taxon>Ecdysozoa</taxon>
        <taxon>Arthropoda</taxon>
        <taxon>Hexapoda</taxon>
        <taxon>Insecta</taxon>
        <taxon>Pterygota</taxon>
        <taxon>Neoptera</taxon>
        <taxon>Endopterygota</taxon>
        <taxon>Diptera</taxon>
        <taxon>Nematocera</taxon>
        <taxon>Culicoidea</taxon>
        <taxon>Culicidae</taxon>
        <taxon>Anophelinae</taxon>
        <taxon>Anopheles</taxon>
    </lineage>
</organism>
<evidence type="ECO:0000313" key="3">
    <source>
        <dbReference type="EnsemblMetazoa" id="ASIC003630-PA"/>
    </source>
</evidence>
<sequence length="85" mass="9414">MSLTLLQAKEVNETDTEHQNQDNDDLHADFNQFDPNTTVYDAPASNSFEPNTTVSEAPAIIPMNSQFGASPGLELEMDSFLPERL</sequence>
<gene>
    <name evidence="2" type="ORF">ZHAS_00003630</name>
</gene>
<dbReference type="EMBL" id="ATLV01012298">
    <property type="status" value="NOT_ANNOTATED_CDS"/>
    <property type="molecule type" value="Genomic_DNA"/>
</dbReference>
<proteinExistence type="predicted"/>
<reference evidence="3" key="2">
    <citation type="submission" date="2020-05" db="UniProtKB">
        <authorList>
            <consortium name="EnsemblMetazoa"/>
        </authorList>
    </citation>
    <scope>IDENTIFICATION</scope>
</reference>
<dbReference type="EMBL" id="KE524780">
    <property type="protein sequence ID" value="KFB36479.1"/>
    <property type="molecule type" value="Genomic_DNA"/>
</dbReference>
<reference evidence="2 4" key="1">
    <citation type="journal article" date="2014" name="BMC Genomics">
        <title>Genome sequence of Anopheles sinensis provides insight into genetics basis of mosquito competence for malaria parasites.</title>
        <authorList>
            <person name="Zhou D."/>
            <person name="Zhang D."/>
            <person name="Ding G."/>
            <person name="Shi L."/>
            <person name="Hou Q."/>
            <person name="Ye Y."/>
            <person name="Xu Y."/>
            <person name="Zhou H."/>
            <person name="Xiong C."/>
            <person name="Li S."/>
            <person name="Yu J."/>
            <person name="Hong S."/>
            <person name="Yu X."/>
            <person name="Zou P."/>
            <person name="Chen C."/>
            <person name="Chang X."/>
            <person name="Wang W."/>
            <person name="Lv Y."/>
            <person name="Sun Y."/>
            <person name="Ma L."/>
            <person name="Shen B."/>
            <person name="Zhu C."/>
        </authorList>
    </citation>
    <scope>NUCLEOTIDE SEQUENCE [LARGE SCALE GENOMIC DNA]</scope>
</reference>
<dbReference type="AlphaFoldDB" id="A0A084VET5"/>
<accession>A0A084VET5</accession>
<dbReference type="Proteomes" id="UP000030765">
    <property type="component" value="Unassembled WGS sequence"/>
</dbReference>